<dbReference type="Proteomes" id="UP000198525">
    <property type="component" value="Unassembled WGS sequence"/>
</dbReference>
<dbReference type="OrthoDB" id="1042522at2"/>
<dbReference type="RefSeq" id="WP_089689129.1">
    <property type="nucleotide sequence ID" value="NZ_FNES01000026.1"/>
</dbReference>
<evidence type="ECO:0000313" key="3">
    <source>
        <dbReference type="Proteomes" id="UP000198525"/>
    </source>
</evidence>
<organism evidence="2 3">
    <name type="scientific">Billgrantia gudaonensis</name>
    <dbReference type="NCBI Taxonomy" id="376427"/>
    <lineage>
        <taxon>Bacteria</taxon>
        <taxon>Pseudomonadati</taxon>
        <taxon>Pseudomonadota</taxon>
        <taxon>Gammaproteobacteria</taxon>
        <taxon>Oceanospirillales</taxon>
        <taxon>Halomonadaceae</taxon>
        <taxon>Billgrantia</taxon>
    </lineage>
</organism>
<dbReference type="SMART" id="SM01040">
    <property type="entry name" value="Bro-N"/>
    <property type="match status" value="1"/>
</dbReference>
<dbReference type="AlphaFoldDB" id="A0A1G9EBD5"/>
<dbReference type="Pfam" id="PF02498">
    <property type="entry name" value="Bro-N"/>
    <property type="match status" value="1"/>
</dbReference>
<dbReference type="PANTHER" id="PTHR36180:SF2">
    <property type="entry name" value="BRO FAMILY PROTEIN"/>
    <property type="match status" value="1"/>
</dbReference>
<proteinExistence type="predicted"/>
<dbReference type="PROSITE" id="PS51750">
    <property type="entry name" value="BRO_N"/>
    <property type="match status" value="1"/>
</dbReference>
<feature type="domain" description="Bro-N" evidence="1">
    <location>
        <begin position="18"/>
        <end position="118"/>
    </location>
</feature>
<name>A0A1G9EBD5_9GAMM</name>
<evidence type="ECO:0000259" key="1">
    <source>
        <dbReference type="PROSITE" id="PS51750"/>
    </source>
</evidence>
<accession>A0A1G9EBD5</accession>
<evidence type="ECO:0000313" key="2">
    <source>
        <dbReference type="EMBL" id="SDK73391.1"/>
    </source>
</evidence>
<dbReference type="EMBL" id="FNES01000026">
    <property type="protein sequence ID" value="SDK73391.1"/>
    <property type="molecule type" value="Genomic_DNA"/>
</dbReference>
<keyword evidence="3" id="KW-1185">Reference proteome</keyword>
<sequence length="183" mass="20309">MTTGIREAQPSIRTFNTANHITGVDLDIRVVDQGMTPWFVANDVIKALGLYASEYRRLDDVEKRLLRREQLGLKPGKPMIVISESGLYKLIMRSDKPQARAFQDWVTKVVLPAIRKDGMYVAGEEKVSTGEMTEDEMILKAMEALKAKCDRLAEENEYMDNLPTLSGISLIGPAGATVGLCCS</sequence>
<gene>
    <name evidence="2" type="ORF">SAMN04487954_1269</name>
</gene>
<dbReference type="PANTHER" id="PTHR36180">
    <property type="entry name" value="DNA-BINDING PROTEIN-RELATED-RELATED"/>
    <property type="match status" value="1"/>
</dbReference>
<dbReference type="InterPro" id="IPR003497">
    <property type="entry name" value="BRO_N_domain"/>
</dbReference>
<reference evidence="2 3" key="1">
    <citation type="submission" date="2016-10" db="EMBL/GenBank/DDBJ databases">
        <authorList>
            <person name="de Groot N.N."/>
        </authorList>
    </citation>
    <scope>NUCLEOTIDE SEQUENCE [LARGE SCALE GENOMIC DNA]</scope>
    <source>
        <strain evidence="2 3">CGMCC 1.6133</strain>
    </source>
</reference>
<protein>
    <submittedName>
        <fullName evidence="2">BRO family, N-terminal domain</fullName>
    </submittedName>
</protein>